<keyword evidence="2" id="KW-0815">Transposition</keyword>
<evidence type="ECO:0000256" key="1">
    <source>
        <dbReference type="ARBA" id="ARBA00009402"/>
    </source>
</evidence>
<dbReference type="GO" id="GO:0006313">
    <property type="term" value="P:DNA transposition"/>
    <property type="evidence" value="ECO:0007669"/>
    <property type="project" value="InterPro"/>
</dbReference>
<accession>H8G9A9</accession>
<dbReference type="InterPro" id="IPR047653">
    <property type="entry name" value="Tn3-like_transpos"/>
</dbReference>
<evidence type="ECO:0000256" key="2">
    <source>
        <dbReference type="ARBA" id="ARBA00022578"/>
    </source>
</evidence>
<gene>
    <name evidence="8" type="ORF">SacazDRAFT_00536</name>
</gene>
<name>H8G9A9_9PSEU</name>
<feature type="domain" description="DUF4158" evidence="7">
    <location>
        <begin position="5"/>
        <end position="170"/>
    </location>
</feature>
<reference evidence="8 9" key="1">
    <citation type="journal article" date="2012" name="Stand. Genomic Sci.">
        <title>Genome sequence of the soil bacterium Saccharomonospora azurea type strain (NA-128(T)).</title>
        <authorList>
            <person name="Klenk H.P."/>
            <person name="Held B."/>
            <person name="Lucas S."/>
            <person name="Lapidus A."/>
            <person name="Copeland A."/>
            <person name="Hammon N."/>
            <person name="Pitluck S."/>
            <person name="Goodwin L.A."/>
            <person name="Han C."/>
            <person name="Tapia R."/>
            <person name="Brambilla E.M."/>
            <person name="Potter G."/>
            <person name="Land M."/>
            <person name="Ivanova N."/>
            <person name="Rohde M."/>
            <person name="Goker M."/>
            <person name="Detter J.C."/>
            <person name="Kyrpides N.C."/>
            <person name="Woyke T."/>
        </authorList>
    </citation>
    <scope>NUCLEOTIDE SEQUENCE [LARGE SCALE GENOMIC DNA]</scope>
    <source>
        <strain evidence="8 9">NA-128</strain>
    </source>
</reference>
<evidence type="ECO:0000313" key="9">
    <source>
        <dbReference type="Proteomes" id="UP000004705"/>
    </source>
</evidence>
<evidence type="ECO:0000313" key="8">
    <source>
        <dbReference type="EMBL" id="EHY87494.1"/>
    </source>
</evidence>
<keyword evidence="4" id="KW-0233">DNA recombination</keyword>
<dbReference type="AlphaFoldDB" id="H8G9A9"/>
<dbReference type="InterPro" id="IPR002513">
    <property type="entry name" value="Tn3_Tnp_DDE_dom"/>
</dbReference>
<organism evidence="8 9">
    <name type="scientific">Saccharomonospora azurea NA-128</name>
    <dbReference type="NCBI Taxonomy" id="882081"/>
    <lineage>
        <taxon>Bacteria</taxon>
        <taxon>Bacillati</taxon>
        <taxon>Actinomycetota</taxon>
        <taxon>Actinomycetes</taxon>
        <taxon>Pseudonocardiales</taxon>
        <taxon>Pseudonocardiaceae</taxon>
        <taxon>Saccharomonospora</taxon>
    </lineage>
</organism>
<feature type="region of interest" description="Disordered" evidence="5">
    <location>
        <begin position="1015"/>
        <end position="1047"/>
    </location>
</feature>
<dbReference type="HOGENOM" id="CLU_009098_14_1_11"/>
<evidence type="ECO:0000259" key="7">
    <source>
        <dbReference type="Pfam" id="PF13700"/>
    </source>
</evidence>
<dbReference type="GO" id="GO:0003677">
    <property type="term" value="F:DNA binding"/>
    <property type="evidence" value="ECO:0007669"/>
    <property type="project" value="UniProtKB-KW"/>
</dbReference>
<dbReference type="Pfam" id="PF13700">
    <property type="entry name" value="DUF4158"/>
    <property type="match status" value="1"/>
</dbReference>
<dbReference type="RefSeq" id="WP_005438359.1">
    <property type="nucleotide sequence ID" value="NZ_CM001466.1"/>
</dbReference>
<keyword evidence="3" id="KW-0238">DNA-binding</keyword>
<feature type="domain" description="Tn3 transposase DDE" evidence="6">
    <location>
        <begin position="612"/>
        <end position="1001"/>
    </location>
</feature>
<dbReference type="Proteomes" id="UP000004705">
    <property type="component" value="Chromosome"/>
</dbReference>
<dbReference type="EMBL" id="CM001466">
    <property type="protein sequence ID" value="EHY87494.1"/>
    <property type="molecule type" value="Genomic_DNA"/>
</dbReference>
<sequence>MAVEFLSDEQAAAHGAFPESLPRGELERYFFLDDADRELVQGKRRPHNRLGFAIQLTSVRYLGRFMPDPRQVPVEVAEYLAEQLEISDPSCLKDYGERDGTARTHAGEIQNAEGWRDFSEVISELSEWLDARAWTTGDGPKALFNAAVGWLRERKVLLPGVTRLARVVGSCREAANQRLWETLHDLLDDDQRAALDGLLEVPDAQRNSHLDRLRRPPVRVSGPAMVDALQRAAEILGLGFAEVDTEVVPPRRLAELSRYGVQGKASLLRRHGDSRRAATLLATVTYLQTRAVDDALDLLDVLIASKLLARAERESAKEKLRTLPKLGKASAKLAAALGVLLEVTGVHDDLAEQAADDGDTVEPVSLAQVWAEIEAVVPRSELAEALVAVVELAGPPDSDADEAWRAVLVKRFATVRPFLPLLCEVIRFGAAPDGQRVLAALRDLPKLWGGGRNKVDRSEIDEQLLIGSWRRLVLHAPELEPGTVDWRAYTFCVLEQFHRCLRRRDIFAVNSSKWGDPRAKLLAGSAWNMAKPVVLASLNLPPAPDEHLDERAELLDATFREVTAGLPDNTAVRFDEHGRLHLAALPAEAEPPSLENLRVLTNRMLPRVDLPEVLLEVFSWTGADQAFTSITGGEARLADLHISIAALLVSESCNIGWTPVIKPSVPALTRDRLAHVDATYLRMGTLKAANGALIEHQARIGLAQTWGGGHVASVDGMRFVVPVQTINARHNPHYWGQKRGATWLNMINDQAAGLAGKVVAGTPRDSLHVLDVLYDRDGGQKPQMIVTDTASYSDIVFGLLTLAGFTYAPQLADLPDQKLWRIDTRADYGPFTTAARGRIDLERVRRHWEDILRVTASIHTGAVRAHDVIRMLSRDGHPTPLGEAIAHYGRIEKTLHVLRMVDDTGYRRDIKAQANLQEGRHALARRIFHGQRGELRQRYYEGMEDQLGALGLVLNALVLFTTRYLDAAIAELRAGGYEVRDEDAARLSPFVRHHINMLGRYSFLTPELAGGLRPLRDPAAPTKTRPTETGCECPGRFGTAPAWPPRG</sequence>
<proteinExistence type="inferred from homology"/>
<evidence type="ECO:0000256" key="5">
    <source>
        <dbReference type="SAM" id="MobiDB-lite"/>
    </source>
</evidence>
<keyword evidence="9" id="KW-1185">Reference proteome</keyword>
<evidence type="ECO:0000259" key="6">
    <source>
        <dbReference type="Pfam" id="PF01526"/>
    </source>
</evidence>
<evidence type="ECO:0000256" key="3">
    <source>
        <dbReference type="ARBA" id="ARBA00023125"/>
    </source>
</evidence>
<dbReference type="GO" id="GO:0004803">
    <property type="term" value="F:transposase activity"/>
    <property type="evidence" value="ECO:0007669"/>
    <property type="project" value="InterPro"/>
</dbReference>
<evidence type="ECO:0000256" key="4">
    <source>
        <dbReference type="ARBA" id="ARBA00023172"/>
    </source>
</evidence>
<dbReference type="Pfam" id="PF01526">
    <property type="entry name" value="DDE_Tnp_Tn3"/>
    <property type="match status" value="1"/>
</dbReference>
<dbReference type="InterPro" id="IPR025296">
    <property type="entry name" value="DUF4158"/>
</dbReference>
<dbReference type="NCBIfam" id="NF033527">
    <property type="entry name" value="transpos_Tn3"/>
    <property type="match status" value="1"/>
</dbReference>
<comment type="similarity">
    <text evidence="1">Belongs to the transposase 7 family.</text>
</comment>
<protein>
    <submittedName>
        <fullName evidence="8">Transposase, TnpA family</fullName>
    </submittedName>
</protein>